<reference evidence="2 3" key="1">
    <citation type="submission" date="2021-01" db="EMBL/GenBank/DDBJ databases">
        <title>Draft genomes of Rhodovulum sulfidophilum.</title>
        <authorList>
            <person name="Guzman M.S."/>
        </authorList>
    </citation>
    <scope>NUCLEOTIDE SEQUENCE [LARGE SCALE GENOMIC DNA]</scope>
    <source>
        <strain evidence="2 3">AB35</strain>
    </source>
</reference>
<dbReference type="RefSeq" id="WP_202249348.1">
    <property type="nucleotide sequence ID" value="NZ_JAESJJ010000014.1"/>
</dbReference>
<gene>
    <name evidence="2" type="ORF">JMM60_11435</name>
</gene>
<dbReference type="EMBL" id="JAESJJ010000014">
    <property type="protein sequence ID" value="MBL3609402.1"/>
    <property type="molecule type" value="Genomic_DNA"/>
</dbReference>
<feature type="compositionally biased region" description="Basic and acidic residues" evidence="1">
    <location>
        <begin position="19"/>
        <end position="33"/>
    </location>
</feature>
<comment type="caution">
    <text evidence="2">The sequence shown here is derived from an EMBL/GenBank/DDBJ whole genome shotgun (WGS) entry which is preliminary data.</text>
</comment>
<keyword evidence="3" id="KW-1185">Reference proteome</keyword>
<name>A0ABS1RU57_RHOSU</name>
<evidence type="ECO:0000313" key="2">
    <source>
        <dbReference type="EMBL" id="MBL3609402.1"/>
    </source>
</evidence>
<organism evidence="2 3">
    <name type="scientific">Rhodovulum sulfidophilum</name>
    <name type="common">Rhodobacter sulfidophilus</name>
    <dbReference type="NCBI Taxonomy" id="35806"/>
    <lineage>
        <taxon>Bacteria</taxon>
        <taxon>Pseudomonadati</taxon>
        <taxon>Pseudomonadota</taxon>
        <taxon>Alphaproteobacteria</taxon>
        <taxon>Rhodobacterales</taxon>
        <taxon>Paracoccaceae</taxon>
        <taxon>Rhodovulum</taxon>
    </lineage>
</organism>
<evidence type="ECO:0000313" key="3">
    <source>
        <dbReference type="Proteomes" id="UP000604473"/>
    </source>
</evidence>
<proteinExistence type="predicted"/>
<dbReference type="Proteomes" id="UP000604473">
    <property type="component" value="Unassembled WGS sequence"/>
</dbReference>
<protein>
    <submittedName>
        <fullName evidence="2">Uncharacterized protein</fullName>
    </submittedName>
</protein>
<accession>A0ABS1RU57</accession>
<evidence type="ECO:0000256" key="1">
    <source>
        <dbReference type="SAM" id="MobiDB-lite"/>
    </source>
</evidence>
<sequence length="46" mass="5020">MEPVDLAAMIHPFRGQARRRADPAKAGPDDRQSLDALDFATPLTEA</sequence>
<feature type="region of interest" description="Disordered" evidence="1">
    <location>
        <begin position="13"/>
        <end position="46"/>
    </location>
</feature>